<dbReference type="Gene3D" id="1.10.150.240">
    <property type="entry name" value="Putative phosphatase, domain 2"/>
    <property type="match status" value="1"/>
</dbReference>
<dbReference type="InterPro" id="IPR023198">
    <property type="entry name" value="PGP-like_dom2"/>
</dbReference>
<evidence type="ECO:0000313" key="2">
    <source>
        <dbReference type="EMBL" id="MEV0711563.1"/>
    </source>
</evidence>
<keyword evidence="3" id="KW-1185">Reference proteome</keyword>
<evidence type="ECO:0000313" key="3">
    <source>
        <dbReference type="Proteomes" id="UP001551695"/>
    </source>
</evidence>
<sequence>MLWDIDHTLIETRGVGRAAFADAFEHTTGHPLQRMPHITGRNEPDLYYATATLQNLPDPPPFPEFADALASAYENRREQLRRRGRVLPGARATLTHLAEQPDITQSVLTGNTRTVARIKLETFDLHTHLNLVNGAYGDDDQHRPTLVSIAQQRATTPDTGPRFDRHTTVLTGDSPADITTARDGGALVIAVAGSGTPSQNWKQPTPPSPTSPTPKQSAENSAPSLALESGMQKTGPGGSGQWLRIPALACLSLTQISGPRRSRRGRLFVSRVSSRWGCCSPAVPGRR</sequence>
<dbReference type="EMBL" id="JBFAKC010000016">
    <property type="protein sequence ID" value="MEV0711563.1"/>
    <property type="molecule type" value="Genomic_DNA"/>
</dbReference>
<dbReference type="Pfam" id="PF12710">
    <property type="entry name" value="HAD"/>
    <property type="match status" value="1"/>
</dbReference>
<dbReference type="InterPro" id="IPR036412">
    <property type="entry name" value="HAD-like_sf"/>
</dbReference>
<dbReference type="Proteomes" id="UP001551695">
    <property type="component" value="Unassembled WGS sequence"/>
</dbReference>
<dbReference type="SUPFAM" id="SSF56784">
    <property type="entry name" value="HAD-like"/>
    <property type="match status" value="1"/>
</dbReference>
<gene>
    <name evidence="2" type="ORF">AB0I48_28770</name>
</gene>
<feature type="region of interest" description="Disordered" evidence="1">
    <location>
        <begin position="153"/>
        <end position="178"/>
    </location>
</feature>
<reference evidence="2 3" key="1">
    <citation type="submission" date="2024-06" db="EMBL/GenBank/DDBJ databases">
        <title>The Natural Products Discovery Center: Release of the First 8490 Sequenced Strains for Exploring Actinobacteria Biosynthetic Diversity.</title>
        <authorList>
            <person name="Kalkreuter E."/>
            <person name="Kautsar S.A."/>
            <person name="Yang D."/>
            <person name="Bader C.D."/>
            <person name="Teijaro C.N."/>
            <person name="Fluegel L."/>
            <person name="Davis C.M."/>
            <person name="Simpson J.R."/>
            <person name="Lauterbach L."/>
            <person name="Steele A.D."/>
            <person name="Gui C."/>
            <person name="Meng S."/>
            <person name="Li G."/>
            <person name="Viehrig K."/>
            <person name="Ye F."/>
            <person name="Su P."/>
            <person name="Kiefer A.F."/>
            <person name="Nichols A."/>
            <person name="Cepeda A.J."/>
            <person name="Yan W."/>
            <person name="Fan B."/>
            <person name="Jiang Y."/>
            <person name="Adhikari A."/>
            <person name="Zheng C.-J."/>
            <person name="Schuster L."/>
            <person name="Cowan T.M."/>
            <person name="Smanski M.J."/>
            <person name="Chevrette M.G."/>
            <person name="De Carvalho L.P.S."/>
            <person name="Shen B."/>
        </authorList>
    </citation>
    <scope>NUCLEOTIDE SEQUENCE [LARGE SCALE GENOMIC DNA]</scope>
    <source>
        <strain evidence="2 3">NPDC050403</strain>
    </source>
</reference>
<dbReference type="RefSeq" id="WP_357788032.1">
    <property type="nucleotide sequence ID" value="NZ_JBFAKC010000016.1"/>
</dbReference>
<protein>
    <submittedName>
        <fullName evidence="2">Haloacid dehalogenase-like hydrolase</fullName>
    </submittedName>
</protein>
<feature type="region of interest" description="Disordered" evidence="1">
    <location>
        <begin position="194"/>
        <end position="239"/>
    </location>
</feature>
<proteinExistence type="predicted"/>
<evidence type="ECO:0000256" key="1">
    <source>
        <dbReference type="SAM" id="MobiDB-lite"/>
    </source>
</evidence>
<name>A0ABV3G1L0_9NOCA</name>
<dbReference type="InterPro" id="IPR023214">
    <property type="entry name" value="HAD_sf"/>
</dbReference>
<dbReference type="Gene3D" id="3.40.50.1000">
    <property type="entry name" value="HAD superfamily/HAD-like"/>
    <property type="match status" value="1"/>
</dbReference>
<organism evidence="2 3">
    <name type="scientific">Nocardia aurea</name>
    <dbReference type="NCBI Taxonomy" id="2144174"/>
    <lineage>
        <taxon>Bacteria</taxon>
        <taxon>Bacillati</taxon>
        <taxon>Actinomycetota</taxon>
        <taxon>Actinomycetes</taxon>
        <taxon>Mycobacteriales</taxon>
        <taxon>Nocardiaceae</taxon>
        <taxon>Nocardia</taxon>
    </lineage>
</organism>
<accession>A0ABV3G1L0</accession>
<comment type="caution">
    <text evidence="2">The sequence shown here is derived from an EMBL/GenBank/DDBJ whole genome shotgun (WGS) entry which is preliminary data.</text>
</comment>